<dbReference type="EMBL" id="CAKJTI010000002">
    <property type="protein sequence ID" value="CAG9611562.1"/>
    <property type="molecule type" value="Genomic_DNA"/>
</dbReference>
<dbReference type="PANTHER" id="PTHR39179">
    <property type="entry name" value="SPORE COAT PROTEIN I"/>
    <property type="match status" value="1"/>
</dbReference>
<dbReference type="SUPFAM" id="SSF56112">
    <property type="entry name" value="Protein kinase-like (PK-like)"/>
    <property type="match status" value="1"/>
</dbReference>
<organism evidence="1 2">
    <name type="scientific">Bacillus rhizoplanae</name>
    <dbReference type="NCBI Taxonomy" id="2880966"/>
    <lineage>
        <taxon>Bacteria</taxon>
        <taxon>Bacillati</taxon>
        <taxon>Bacillota</taxon>
        <taxon>Bacilli</taxon>
        <taxon>Bacillales</taxon>
        <taxon>Bacillaceae</taxon>
        <taxon>Bacillus</taxon>
    </lineage>
</organism>
<dbReference type="Gene3D" id="3.90.1200.10">
    <property type="match status" value="1"/>
</dbReference>
<sequence>MEVSLYALGERVVVRMDMELRDRYASILQLYQLAPEHIEEYGNVTKIYTNQGPYALKKLPSRKLERSNLMYHVQFLREKGFTNFAPIYHAKDGSHVLNAGEHSYYLMPWLGSAEGQGEENDQYHKMFQTLALMHKKTVREEELKEEALQEHFDTISNRWEQDGVLLEQFLVESEAKWYMSPFELQYCTYFHQALRAHEFAKKQFTEWHEAMKEKEKTRISCIHGNISMNHFLFDYQRNGYFISLEDAQFATPVQDIVQFYSRSFNTYPIARNDRYEWYQIYQKNFTFTKEEKLLMFAYLAYPKTFIKQVHSYTNARNARNETKELNDVKMLQQAHWLISNIEYFVAQLQAAEQQAQ</sequence>
<reference evidence="1 2" key="1">
    <citation type="submission" date="2021-10" db="EMBL/GenBank/DDBJ databases">
        <authorList>
            <person name="Criscuolo A."/>
        </authorList>
    </citation>
    <scope>NUCLEOTIDE SEQUENCE [LARGE SCALE GENOMIC DNA]</scope>
    <source>
        <strain evidence="2">CIP 111899</strain>
    </source>
</reference>
<dbReference type="InterPro" id="IPR014253">
    <property type="entry name" value="Spore_coat_YsxE"/>
</dbReference>
<keyword evidence="2" id="KW-1185">Reference proteome</keyword>
<dbReference type="Proteomes" id="UP000789423">
    <property type="component" value="Unassembled WGS sequence"/>
</dbReference>
<dbReference type="PANTHER" id="PTHR39179:SF3">
    <property type="entry name" value="COTS-RELATED PROTEIN"/>
    <property type="match status" value="1"/>
</dbReference>
<evidence type="ECO:0000313" key="2">
    <source>
        <dbReference type="Proteomes" id="UP000789423"/>
    </source>
</evidence>
<dbReference type="Gene3D" id="3.30.200.20">
    <property type="entry name" value="Phosphorylase Kinase, domain 1"/>
    <property type="match status" value="1"/>
</dbReference>
<comment type="caution">
    <text evidence="1">The sequence shown here is derived from an EMBL/GenBank/DDBJ whole genome shotgun (WGS) entry which is preliminary data.</text>
</comment>
<gene>
    <name evidence="1" type="ORF">BACCIP111899_00734</name>
</gene>
<name>A0ABN7ZSE8_9BACI</name>
<evidence type="ECO:0000313" key="1">
    <source>
        <dbReference type="EMBL" id="CAG9611562.1"/>
    </source>
</evidence>
<proteinExistence type="predicted"/>
<dbReference type="InterPro" id="IPR047175">
    <property type="entry name" value="CotS-like"/>
</dbReference>
<protein>
    <recommendedName>
        <fullName evidence="3">Spore coat protein YsxE</fullName>
    </recommendedName>
</protein>
<dbReference type="InterPro" id="IPR011009">
    <property type="entry name" value="Kinase-like_dom_sf"/>
</dbReference>
<accession>A0ABN7ZSE8</accession>
<dbReference type="NCBIfam" id="TIGR02904">
    <property type="entry name" value="spore_ysxE"/>
    <property type="match status" value="1"/>
</dbReference>
<evidence type="ECO:0008006" key="3">
    <source>
        <dbReference type="Google" id="ProtNLM"/>
    </source>
</evidence>